<dbReference type="Pfam" id="PF20182">
    <property type="entry name" value="DUF6545"/>
    <property type="match status" value="1"/>
</dbReference>
<feature type="transmembrane region" description="Helical" evidence="1">
    <location>
        <begin position="108"/>
        <end position="127"/>
    </location>
</feature>
<evidence type="ECO:0000313" key="4">
    <source>
        <dbReference type="Proteomes" id="UP001321542"/>
    </source>
</evidence>
<keyword evidence="1" id="KW-1133">Transmembrane helix</keyword>
<reference evidence="3 4" key="1">
    <citation type="journal article" date="2010" name="ChemBioChem">
        <title>Cloning and characterization of the biosynthetic gene cluster of 16-membered macrolide antibiotic FD-891: involvement of a dual functional cytochrome P450 monooxygenase catalyzing epoxidation and hydroxylation.</title>
        <authorList>
            <person name="Kudo F."/>
            <person name="Motegi A."/>
            <person name="Mizoue K."/>
            <person name="Eguchi T."/>
        </authorList>
    </citation>
    <scope>NUCLEOTIDE SEQUENCE [LARGE SCALE GENOMIC DNA]</scope>
    <source>
        <strain evidence="3 4">A-8890</strain>
    </source>
</reference>
<protein>
    <recommendedName>
        <fullName evidence="2">DUF6545 domain-containing protein</fullName>
    </recommendedName>
</protein>
<dbReference type="EMBL" id="AP018448">
    <property type="protein sequence ID" value="BBC31530.1"/>
    <property type="molecule type" value="Genomic_DNA"/>
</dbReference>
<organism evidence="3 4">
    <name type="scientific">Streptomyces graminofaciens</name>
    <dbReference type="NCBI Taxonomy" id="68212"/>
    <lineage>
        <taxon>Bacteria</taxon>
        <taxon>Bacillati</taxon>
        <taxon>Actinomycetota</taxon>
        <taxon>Actinomycetes</taxon>
        <taxon>Kitasatosporales</taxon>
        <taxon>Streptomycetaceae</taxon>
        <taxon>Streptomyces</taxon>
    </lineage>
</organism>
<reference evidence="3 4" key="2">
    <citation type="journal article" date="2023" name="ChemBioChem">
        <title>Acyltransferase Domain Exchange between Two Independent Type I Polyketide Synthases in the Same Producer Strain of Macrolide Antibiotics.</title>
        <authorList>
            <person name="Kudo F."/>
            <person name="Kishikawa K."/>
            <person name="Tsuboi K."/>
            <person name="Kido T."/>
            <person name="Usui T."/>
            <person name="Hashimoto J."/>
            <person name="Shin-Ya K."/>
            <person name="Miyanaga A."/>
            <person name="Eguchi T."/>
        </authorList>
    </citation>
    <scope>NUCLEOTIDE SEQUENCE [LARGE SCALE GENOMIC DNA]</scope>
    <source>
        <strain evidence="3 4">A-8890</strain>
    </source>
</reference>
<dbReference type="InterPro" id="IPR046675">
    <property type="entry name" value="DUF6545"/>
</dbReference>
<feature type="transmembrane region" description="Helical" evidence="1">
    <location>
        <begin position="216"/>
        <end position="238"/>
    </location>
</feature>
<keyword evidence="1" id="KW-0472">Membrane</keyword>
<dbReference type="InterPro" id="IPR050039">
    <property type="entry name" value="MAB_1171c-like"/>
</dbReference>
<dbReference type="NCBIfam" id="NF042915">
    <property type="entry name" value="MAB_1171c_fam"/>
    <property type="match status" value="1"/>
</dbReference>
<feature type="transmembrane region" description="Helical" evidence="1">
    <location>
        <begin position="147"/>
        <end position="166"/>
    </location>
</feature>
<name>A0ABM7F6K8_9ACTN</name>
<feature type="domain" description="DUF6545" evidence="2">
    <location>
        <begin position="246"/>
        <end position="376"/>
    </location>
</feature>
<proteinExistence type="predicted"/>
<feature type="transmembrane region" description="Helical" evidence="1">
    <location>
        <begin position="64"/>
        <end position="87"/>
    </location>
</feature>
<keyword evidence="1" id="KW-0812">Transmembrane</keyword>
<feature type="transmembrane region" description="Helical" evidence="1">
    <location>
        <begin position="6"/>
        <end position="25"/>
    </location>
</feature>
<dbReference type="Proteomes" id="UP001321542">
    <property type="component" value="Chromosome"/>
</dbReference>
<gene>
    <name evidence="3" type="ORF">SGFS_028240</name>
</gene>
<sequence length="402" mass="43788">MDGPSYYLPALAMAVALALKTPELLRNWRDPLLRSVCALLTTGSLVFCFAAPPTSGWLNRLIGVANISAPLVYCLLSAFSCSCMVLITNWRGGPPEVTRRLSRRWITGYGSMCAAIVTLFALGDAPSERLQDFDTYYANTPFLREMIVLYLVGFTVAGVAMNAMCWRWALQVHGWLRAGLLIIALGFLVNVPFAAVKLIAVVTRWRGGNVDDLSTYAAPVLASVGAAVSALGFCLPLAGQRIGDSWTTWTTYRRLGPLWRELRSVRAQAGHDVRISWWAPAQLQVTQRESDIHDGMLSLYPYFDSEVRARAYDSAVTAGSGPAQARAVADAAMVTAAVRAKAADPEGRFICSAVADAPTVSAESHRDLVRMSLALRQSPVVAAAREWGAVTRSESDFHERTR</sequence>
<feature type="transmembrane region" description="Helical" evidence="1">
    <location>
        <begin position="178"/>
        <end position="196"/>
    </location>
</feature>
<evidence type="ECO:0000259" key="2">
    <source>
        <dbReference type="Pfam" id="PF20182"/>
    </source>
</evidence>
<accession>A0ABM7F6K8</accession>
<keyword evidence="4" id="KW-1185">Reference proteome</keyword>
<feature type="transmembrane region" description="Helical" evidence="1">
    <location>
        <begin position="32"/>
        <end position="52"/>
    </location>
</feature>
<evidence type="ECO:0000256" key="1">
    <source>
        <dbReference type="SAM" id="Phobius"/>
    </source>
</evidence>
<evidence type="ECO:0000313" key="3">
    <source>
        <dbReference type="EMBL" id="BBC31530.1"/>
    </source>
</evidence>
<dbReference type="RefSeq" id="WP_286250266.1">
    <property type="nucleotide sequence ID" value="NZ_AP018448.1"/>
</dbReference>